<dbReference type="AlphaFoldDB" id="A0A218XQK7"/>
<proteinExistence type="predicted"/>
<comment type="caution">
    <text evidence="1">The sequence shown here is derived from an EMBL/GenBank/DDBJ whole genome shotgun (WGS) entry which is preliminary data.</text>
</comment>
<accession>A0A218XQK7</accession>
<evidence type="ECO:0000313" key="2">
    <source>
        <dbReference type="Proteomes" id="UP000197138"/>
    </source>
</evidence>
<organism evidence="1 2">
    <name type="scientific">Punica granatum</name>
    <name type="common">Pomegranate</name>
    <dbReference type="NCBI Taxonomy" id="22663"/>
    <lineage>
        <taxon>Eukaryota</taxon>
        <taxon>Viridiplantae</taxon>
        <taxon>Streptophyta</taxon>
        <taxon>Embryophyta</taxon>
        <taxon>Tracheophyta</taxon>
        <taxon>Spermatophyta</taxon>
        <taxon>Magnoliopsida</taxon>
        <taxon>eudicotyledons</taxon>
        <taxon>Gunneridae</taxon>
        <taxon>Pentapetalae</taxon>
        <taxon>rosids</taxon>
        <taxon>malvids</taxon>
        <taxon>Myrtales</taxon>
        <taxon>Lythraceae</taxon>
        <taxon>Punica</taxon>
    </lineage>
</organism>
<protein>
    <submittedName>
        <fullName evidence="1">Uncharacterized protein</fullName>
    </submittedName>
</protein>
<dbReference type="EMBL" id="MTKT01000874">
    <property type="protein sequence ID" value="OWM87088.1"/>
    <property type="molecule type" value="Genomic_DNA"/>
</dbReference>
<dbReference type="Proteomes" id="UP000197138">
    <property type="component" value="Unassembled WGS sequence"/>
</dbReference>
<sequence>MHERLLGEFAICTGRIPNELHGSKAPTRWTCEMHERLLGEFAICTGQGARQLKCIAKINVHCDPEKVHAN</sequence>
<evidence type="ECO:0000313" key="1">
    <source>
        <dbReference type="EMBL" id="OWM87088.1"/>
    </source>
</evidence>
<gene>
    <name evidence="1" type="ORF">CDL15_Pgr006191</name>
</gene>
<reference evidence="2" key="1">
    <citation type="journal article" date="2017" name="Plant J.">
        <title>The pomegranate (Punica granatum L.) genome and the genomics of punicalagin biosynthesis.</title>
        <authorList>
            <person name="Qin G."/>
            <person name="Xu C."/>
            <person name="Ming R."/>
            <person name="Tang H."/>
            <person name="Guyot R."/>
            <person name="Kramer E.M."/>
            <person name="Hu Y."/>
            <person name="Yi X."/>
            <person name="Qi Y."/>
            <person name="Xu X."/>
            <person name="Gao Z."/>
            <person name="Pan H."/>
            <person name="Jian J."/>
            <person name="Tian Y."/>
            <person name="Yue Z."/>
            <person name="Xu Y."/>
        </authorList>
    </citation>
    <scope>NUCLEOTIDE SEQUENCE [LARGE SCALE GENOMIC DNA]</scope>
    <source>
        <strain evidence="2">cv. Dabenzi</strain>
    </source>
</reference>
<name>A0A218XQK7_PUNGR</name>